<dbReference type="Proteomes" id="UP000391834">
    <property type="component" value="Unassembled WGS sequence"/>
</dbReference>
<proteinExistence type="predicted"/>
<dbReference type="RefSeq" id="WP_025865844.1">
    <property type="nucleotide sequence ID" value="NZ_BLAX01000001.1"/>
</dbReference>
<keyword evidence="2" id="KW-1185">Reference proteome</keyword>
<dbReference type="OrthoDB" id="7054664at2"/>
<dbReference type="EMBL" id="BLAX01000001">
    <property type="protein sequence ID" value="GET31458.1"/>
    <property type="molecule type" value="Genomic_DNA"/>
</dbReference>
<comment type="caution">
    <text evidence="1">The sequence shown here is derived from an EMBL/GenBank/DDBJ whole genome shotgun (WGS) entry which is preliminary data.</text>
</comment>
<protein>
    <submittedName>
        <fullName evidence="1">Uncharacterized protein</fullName>
    </submittedName>
</protein>
<gene>
    <name evidence="1" type="ORF">PbJCM13498_03210</name>
</gene>
<organism evidence="1 2">
    <name type="scientific">Prolixibacter bellariivorans</name>
    <dbReference type="NCBI Taxonomy" id="314319"/>
    <lineage>
        <taxon>Bacteria</taxon>
        <taxon>Pseudomonadati</taxon>
        <taxon>Bacteroidota</taxon>
        <taxon>Bacteroidia</taxon>
        <taxon>Marinilabiliales</taxon>
        <taxon>Prolixibacteraceae</taxon>
        <taxon>Prolixibacter</taxon>
    </lineage>
</organism>
<evidence type="ECO:0000313" key="2">
    <source>
        <dbReference type="Proteomes" id="UP000391834"/>
    </source>
</evidence>
<name>A0A5M4AUX8_9BACT</name>
<sequence>MKTLLTFLLTFLFINTFGQSVNTEKLKTAFTNLKNDRSLVNQRKYFELFPNSFREFQETFGYENGKAAPLYDGHEYIPEFFDLDSIPIEKQLEKCINISIGGHWEADAVNYFHYHLRSEVLKNVDLTYRLLKGKPNDKIESFFYFFFNEIHPSSKAIPGEFNEIQSKDKAFYELLVKGHERAMKHSGH</sequence>
<accession>A0A5M4AUX8</accession>
<reference evidence="1 2" key="1">
    <citation type="submission" date="2019-10" db="EMBL/GenBank/DDBJ databases">
        <title>Prolixibacter strains distinguished by the presence of nitrate reductase genes were adept at nitrate-dependent anaerobic corrosion of metallic iron and carbon steel.</title>
        <authorList>
            <person name="Iino T."/>
            <person name="Shono N."/>
            <person name="Ito K."/>
            <person name="Nakamura R."/>
            <person name="Sueoka K."/>
            <person name="Harayama S."/>
            <person name="Ohkuma M."/>
        </authorList>
    </citation>
    <scope>NUCLEOTIDE SEQUENCE [LARGE SCALE GENOMIC DNA]</scope>
    <source>
        <strain evidence="1 2">JCM 13498</strain>
    </source>
</reference>
<dbReference type="AlphaFoldDB" id="A0A5M4AUX8"/>
<evidence type="ECO:0000313" key="1">
    <source>
        <dbReference type="EMBL" id="GET31458.1"/>
    </source>
</evidence>